<dbReference type="GO" id="GO:0052621">
    <property type="term" value="F:diguanylate cyclase activity"/>
    <property type="evidence" value="ECO:0007669"/>
    <property type="project" value="TreeGrafter"/>
</dbReference>
<dbReference type="PANTHER" id="PTHR45138">
    <property type="entry name" value="REGULATORY COMPONENTS OF SENSORY TRANSDUCTION SYSTEM"/>
    <property type="match status" value="1"/>
</dbReference>
<dbReference type="GO" id="GO:0043709">
    <property type="term" value="P:cell adhesion involved in single-species biofilm formation"/>
    <property type="evidence" value="ECO:0007669"/>
    <property type="project" value="TreeGrafter"/>
</dbReference>
<dbReference type="InterPro" id="IPR043128">
    <property type="entry name" value="Rev_trsase/Diguanyl_cyclase"/>
</dbReference>
<organism evidence="2 3">
    <name type="scientific">Cellulomonas pakistanensis</name>
    <dbReference type="NCBI Taxonomy" id="992287"/>
    <lineage>
        <taxon>Bacteria</taxon>
        <taxon>Bacillati</taxon>
        <taxon>Actinomycetota</taxon>
        <taxon>Actinomycetes</taxon>
        <taxon>Micrococcales</taxon>
        <taxon>Cellulomonadaceae</taxon>
        <taxon>Cellulomonas</taxon>
    </lineage>
</organism>
<protein>
    <recommendedName>
        <fullName evidence="1">GGDEF domain-containing protein</fullName>
    </recommendedName>
</protein>
<dbReference type="GO" id="GO:0005886">
    <property type="term" value="C:plasma membrane"/>
    <property type="evidence" value="ECO:0007669"/>
    <property type="project" value="TreeGrafter"/>
</dbReference>
<dbReference type="PANTHER" id="PTHR45138:SF24">
    <property type="entry name" value="DIGUANYLATE CYCLASE DGCC-RELATED"/>
    <property type="match status" value="1"/>
</dbReference>
<comment type="caution">
    <text evidence="2">The sequence shown here is derived from an EMBL/GenBank/DDBJ whole genome shotgun (WGS) entry which is preliminary data.</text>
</comment>
<gene>
    <name evidence="2" type="ORF">Cpa01nite_34720</name>
</gene>
<dbReference type="Pfam" id="PF00990">
    <property type="entry name" value="GGDEF"/>
    <property type="match status" value="1"/>
</dbReference>
<dbReference type="Gene3D" id="3.30.70.270">
    <property type="match status" value="1"/>
</dbReference>
<accession>A0A919PCR9</accession>
<feature type="domain" description="GGDEF" evidence="1">
    <location>
        <begin position="198"/>
        <end position="332"/>
    </location>
</feature>
<dbReference type="PROSITE" id="PS50887">
    <property type="entry name" value="GGDEF"/>
    <property type="match status" value="1"/>
</dbReference>
<evidence type="ECO:0000313" key="2">
    <source>
        <dbReference type="EMBL" id="GIG38091.1"/>
    </source>
</evidence>
<name>A0A919PCR9_9CELL</name>
<evidence type="ECO:0000259" key="1">
    <source>
        <dbReference type="PROSITE" id="PS50887"/>
    </source>
</evidence>
<dbReference type="GO" id="GO:1902201">
    <property type="term" value="P:negative regulation of bacterial-type flagellum-dependent cell motility"/>
    <property type="evidence" value="ECO:0007669"/>
    <property type="project" value="TreeGrafter"/>
</dbReference>
<dbReference type="AlphaFoldDB" id="A0A919PCR9"/>
<dbReference type="SUPFAM" id="SSF55781">
    <property type="entry name" value="GAF domain-like"/>
    <property type="match status" value="1"/>
</dbReference>
<dbReference type="SMART" id="SM00267">
    <property type="entry name" value="GGDEF"/>
    <property type="match status" value="1"/>
</dbReference>
<dbReference type="SMART" id="SM00065">
    <property type="entry name" value="GAF"/>
    <property type="match status" value="1"/>
</dbReference>
<dbReference type="RefSeq" id="WP_239068898.1">
    <property type="nucleotide sequence ID" value="NZ_BONO01000036.1"/>
</dbReference>
<dbReference type="Gene3D" id="3.30.450.40">
    <property type="match status" value="1"/>
</dbReference>
<dbReference type="InterPro" id="IPR000160">
    <property type="entry name" value="GGDEF_dom"/>
</dbReference>
<dbReference type="Proteomes" id="UP000642125">
    <property type="component" value="Unassembled WGS sequence"/>
</dbReference>
<dbReference type="CDD" id="cd01949">
    <property type="entry name" value="GGDEF"/>
    <property type="match status" value="1"/>
</dbReference>
<dbReference type="EMBL" id="BONO01000036">
    <property type="protein sequence ID" value="GIG38091.1"/>
    <property type="molecule type" value="Genomic_DNA"/>
</dbReference>
<dbReference type="InterPro" id="IPR029787">
    <property type="entry name" value="Nucleotide_cyclase"/>
</dbReference>
<proteinExistence type="predicted"/>
<dbReference type="Pfam" id="PF01590">
    <property type="entry name" value="GAF"/>
    <property type="match status" value="1"/>
</dbReference>
<reference evidence="2" key="1">
    <citation type="submission" date="2021-01" db="EMBL/GenBank/DDBJ databases">
        <title>Whole genome shotgun sequence of Cellulomonas pakistanensis NBRC 110800.</title>
        <authorList>
            <person name="Komaki H."/>
            <person name="Tamura T."/>
        </authorList>
    </citation>
    <scope>NUCLEOTIDE SEQUENCE</scope>
    <source>
        <strain evidence="2">NBRC 110800</strain>
    </source>
</reference>
<sequence>MTDAPPPARTSAPRGDGDDARHFALLAHRLGGCTTLAEVHEAAVVAGRDLLGVDVAAVARIEQDDWQVLAAEPTDELPAAEESLKDGEAVRALVRRRETWLSAPGDDPARPRPALAAPVVVNGDLWGVLCAVRDERAPAFTPDDAARGEVLGALLGAHVARLDLAEQVRHLVSDDALTGLSTRRVADEAAQAAIDSGDETCIVMCDVDGLKRVNDELGHDAGDELLRSVAGVLRRAGTGLPGSTVARIGGDEFCIVSSGIPRTTVVQVMDATVGDSALPFGASLSYGIASSARGSLGAAPTPRSLFRRADAAQYHAKRSHAAARARQYRADDPGAVLGRTVSAAVTALSGTGPAPLSRLCALASATTEAMGGSGWSVQREDGGGSLVVARGGTASLHVSGMRQLELRRAPWTVTVESTLPDDRTVSTTLQTLLSLAVLGAS</sequence>
<dbReference type="InterPro" id="IPR050469">
    <property type="entry name" value="Diguanylate_Cyclase"/>
</dbReference>
<dbReference type="NCBIfam" id="TIGR00254">
    <property type="entry name" value="GGDEF"/>
    <property type="match status" value="1"/>
</dbReference>
<dbReference type="SUPFAM" id="SSF55073">
    <property type="entry name" value="Nucleotide cyclase"/>
    <property type="match status" value="1"/>
</dbReference>
<dbReference type="InterPro" id="IPR029016">
    <property type="entry name" value="GAF-like_dom_sf"/>
</dbReference>
<keyword evidence="3" id="KW-1185">Reference proteome</keyword>
<dbReference type="InterPro" id="IPR003018">
    <property type="entry name" value="GAF"/>
</dbReference>
<evidence type="ECO:0000313" key="3">
    <source>
        <dbReference type="Proteomes" id="UP000642125"/>
    </source>
</evidence>